<sequence>ACDALLQPSAYDISGSLISLTKSSIELKHHQTVGNSLLEKSKPSYDISLT</sequence>
<protein>
    <submittedName>
        <fullName evidence="1">Uncharacterized protein</fullName>
    </submittedName>
</protein>
<feature type="non-terminal residue" evidence="1">
    <location>
        <position position="1"/>
    </location>
</feature>
<organism evidence="2">
    <name type="scientific">Pyrenophora teres f. teres (strain 0-1)</name>
    <name type="common">Barley net blotch fungus</name>
    <name type="synonym">Drechslera teres f. teres</name>
    <dbReference type="NCBI Taxonomy" id="861557"/>
    <lineage>
        <taxon>Eukaryota</taxon>
        <taxon>Fungi</taxon>
        <taxon>Dikarya</taxon>
        <taxon>Ascomycota</taxon>
        <taxon>Pezizomycotina</taxon>
        <taxon>Dothideomycetes</taxon>
        <taxon>Pleosporomycetidae</taxon>
        <taxon>Pleosporales</taxon>
        <taxon>Pleosporineae</taxon>
        <taxon>Pleosporaceae</taxon>
        <taxon>Pyrenophora</taxon>
    </lineage>
</organism>
<evidence type="ECO:0000313" key="2">
    <source>
        <dbReference type="Proteomes" id="UP000001067"/>
    </source>
</evidence>
<accession>E3RZN5</accession>
<evidence type="ECO:0000313" key="1">
    <source>
        <dbReference type="EMBL" id="EFQ88814.1"/>
    </source>
</evidence>
<gene>
    <name evidence="1" type="ORF">PTT_15133</name>
</gene>
<dbReference type="HOGENOM" id="CLU_3129952_0_0_1"/>
<keyword evidence="2" id="KW-1185">Reference proteome</keyword>
<dbReference type="KEGG" id="pte:PTT_15133"/>
<dbReference type="Proteomes" id="UP000001067">
    <property type="component" value="Unassembled WGS sequence"/>
</dbReference>
<reference evidence="1 2" key="1">
    <citation type="journal article" date="2010" name="Genome Biol.">
        <title>A first genome assembly of the barley fungal pathogen Pyrenophora teres f. teres.</title>
        <authorList>
            <person name="Ellwood S.R."/>
            <person name="Liu Z."/>
            <person name="Syme R.A."/>
            <person name="Lai Z."/>
            <person name="Hane J.K."/>
            <person name="Keiper F."/>
            <person name="Moffat C.S."/>
            <person name="Oliver R.P."/>
            <person name="Friesen T.L."/>
        </authorList>
    </citation>
    <scope>NUCLEOTIDE SEQUENCE [LARGE SCALE GENOMIC DNA]</scope>
    <source>
        <strain evidence="1 2">0-1</strain>
    </source>
</reference>
<dbReference type="AlphaFoldDB" id="E3RZN5"/>
<dbReference type="EMBL" id="GL536108">
    <property type="protein sequence ID" value="EFQ88814.1"/>
    <property type="molecule type" value="Genomic_DNA"/>
</dbReference>
<name>E3RZN5_PYRTT</name>
<proteinExistence type="predicted"/>